<keyword evidence="3 6" id="KW-0812">Transmembrane</keyword>
<dbReference type="InterPro" id="IPR001123">
    <property type="entry name" value="LeuE-type"/>
</dbReference>
<accession>A0A974NE68</accession>
<dbReference type="Pfam" id="PF01810">
    <property type="entry name" value="LysE"/>
    <property type="match status" value="1"/>
</dbReference>
<dbReference type="Proteomes" id="UP000595278">
    <property type="component" value="Chromosome"/>
</dbReference>
<dbReference type="EMBL" id="CP067393">
    <property type="protein sequence ID" value="QQP84822.1"/>
    <property type="molecule type" value="Genomic_DNA"/>
</dbReference>
<dbReference type="PANTHER" id="PTHR30086">
    <property type="entry name" value="ARGININE EXPORTER PROTEIN ARGO"/>
    <property type="match status" value="1"/>
</dbReference>
<keyword evidence="5 6" id="KW-0472">Membrane</keyword>
<feature type="transmembrane region" description="Helical" evidence="6">
    <location>
        <begin position="37"/>
        <end position="61"/>
    </location>
</feature>
<evidence type="ECO:0000256" key="5">
    <source>
        <dbReference type="ARBA" id="ARBA00023136"/>
    </source>
</evidence>
<evidence type="ECO:0000313" key="8">
    <source>
        <dbReference type="Proteomes" id="UP000595278"/>
    </source>
</evidence>
<keyword evidence="2" id="KW-1003">Cell membrane</keyword>
<dbReference type="AlphaFoldDB" id="A0A974NE68"/>
<dbReference type="GO" id="GO:0005886">
    <property type="term" value="C:plasma membrane"/>
    <property type="evidence" value="ECO:0007669"/>
    <property type="project" value="UniProtKB-SubCell"/>
</dbReference>
<evidence type="ECO:0000256" key="3">
    <source>
        <dbReference type="ARBA" id="ARBA00022692"/>
    </source>
</evidence>
<evidence type="ECO:0000256" key="2">
    <source>
        <dbReference type="ARBA" id="ARBA00022475"/>
    </source>
</evidence>
<feature type="transmembrane region" description="Helical" evidence="6">
    <location>
        <begin position="67"/>
        <end position="88"/>
    </location>
</feature>
<feature type="transmembrane region" description="Helical" evidence="6">
    <location>
        <begin position="108"/>
        <end position="135"/>
    </location>
</feature>
<sequence length="204" mass="22839">MSLTSIFFIHLLALASPGPDFVFISQIAANYNKKSTILAILGVCSAIAIWALLAISGLNIIIQHTPIIYKVLLLLGGSYLIWLGVSAIKSSFNKTQLMATEHSRQHRFFIKGFMTNLANPKALAYFGSIFSVAVANATPHTLLLMFILIVMESLLWFYLVATLFSTRWVADWYQKRLNKINLICGLAFVLFGLGLIYRLFFNIL</sequence>
<keyword evidence="4 6" id="KW-1133">Transmembrane helix</keyword>
<comment type="subcellular location">
    <subcellularLocation>
        <location evidence="1">Cell membrane</location>
        <topology evidence="1">Multi-pass membrane protein</topology>
    </subcellularLocation>
</comment>
<evidence type="ECO:0000256" key="4">
    <source>
        <dbReference type="ARBA" id="ARBA00022989"/>
    </source>
</evidence>
<dbReference type="GO" id="GO:0015171">
    <property type="term" value="F:amino acid transmembrane transporter activity"/>
    <property type="evidence" value="ECO:0007669"/>
    <property type="project" value="TreeGrafter"/>
</dbReference>
<dbReference type="RefSeq" id="WP_201090719.1">
    <property type="nucleotide sequence ID" value="NZ_CP067393.1"/>
</dbReference>
<evidence type="ECO:0000256" key="6">
    <source>
        <dbReference type="SAM" id="Phobius"/>
    </source>
</evidence>
<name>A0A974NE68_9GAMM</name>
<proteinExistence type="predicted"/>
<feature type="transmembrane region" description="Helical" evidence="6">
    <location>
        <begin position="180"/>
        <end position="200"/>
    </location>
</feature>
<gene>
    <name evidence="7" type="ORF">JHT90_10465</name>
</gene>
<dbReference type="KEGG" id="eaz:JHT90_10465"/>
<protein>
    <submittedName>
        <fullName evidence="7">LysE family transporter</fullName>
    </submittedName>
</protein>
<evidence type="ECO:0000313" key="7">
    <source>
        <dbReference type="EMBL" id="QQP84822.1"/>
    </source>
</evidence>
<reference evidence="7 8" key="1">
    <citation type="submission" date="2021-01" db="EMBL/GenBank/DDBJ databases">
        <title>Entomomonas sp. F2A isolated from a house cricket (Acheta domesticus).</title>
        <authorList>
            <person name="Spergser J."/>
            <person name="Busse H.-J."/>
        </authorList>
    </citation>
    <scope>NUCLEOTIDE SEQUENCE [LARGE SCALE GENOMIC DNA]</scope>
    <source>
        <strain evidence="7 8">F2A</strain>
    </source>
</reference>
<organism evidence="7 8">
    <name type="scientific">Entomomonas asaccharolytica</name>
    <dbReference type="NCBI Taxonomy" id="2785331"/>
    <lineage>
        <taxon>Bacteria</taxon>
        <taxon>Pseudomonadati</taxon>
        <taxon>Pseudomonadota</taxon>
        <taxon>Gammaproteobacteria</taxon>
        <taxon>Pseudomonadales</taxon>
        <taxon>Pseudomonadaceae</taxon>
        <taxon>Entomomonas</taxon>
    </lineage>
</organism>
<feature type="transmembrane region" description="Helical" evidence="6">
    <location>
        <begin position="141"/>
        <end position="159"/>
    </location>
</feature>
<feature type="transmembrane region" description="Helical" evidence="6">
    <location>
        <begin position="6"/>
        <end position="25"/>
    </location>
</feature>
<evidence type="ECO:0000256" key="1">
    <source>
        <dbReference type="ARBA" id="ARBA00004651"/>
    </source>
</evidence>
<dbReference type="PANTHER" id="PTHR30086:SF19">
    <property type="entry name" value="THREONINE EFFLUX PROTEIN"/>
    <property type="match status" value="1"/>
</dbReference>
<keyword evidence="8" id="KW-1185">Reference proteome</keyword>